<gene>
    <name evidence="1" type="ORF">FXB40_01105</name>
</gene>
<reference evidence="1 2" key="1">
    <citation type="submission" date="2019-08" db="EMBL/GenBank/DDBJ databases">
        <title>Bradyrhizobium hipponensis sp. nov., a rhizobium isolated from a Lupinus angustifolius root nodule in Tunisia.</title>
        <authorList>
            <person name="Off K."/>
            <person name="Rejili M."/>
            <person name="Mars M."/>
            <person name="Brachmann A."/>
            <person name="Marin M."/>
        </authorList>
    </citation>
    <scope>NUCLEOTIDE SEQUENCE [LARGE SCALE GENOMIC DNA]</scope>
    <source>
        <strain evidence="1 2">CTAW71</strain>
    </source>
</reference>
<comment type="caution">
    <text evidence="1">The sequence shown here is derived from an EMBL/GenBank/DDBJ whole genome shotgun (WGS) entry which is preliminary data.</text>
</comment>
<name>A0A5D3KP40_9BRAD</name>
<dbReference type="AlphaFoldDB" id="A0A5D3KP40"/>
<dbReference type="Proteomes" id="UP000324758">
    <property type="component" value="Unassembled WGS sequence"/>
</dbReference>
<proteinExistence type="predicted"/>
<organism evidence="1 2">
    <name type="scientific">Bradyrhizobium rifense</name>
    <dbReference type="NCBI Taxonomy" id="515499"/>
    <lineage>
        <taxon>Bacteria</taxon>
        <taxon>Pseudomonadati</taxon>
        <taxon>Pseudomonadota</taxon>
        <taxon>Alphaproteobacteria</taxon>
        <taxon>Hyphomicrobiales</taxon>
        <taxon>Nitrobacteraceae</taxon>
        <taxon>Bradyrhizobium</taxon>
    </lineage>
</organism>
<dbReference type="OrthoDB" id="8248564at2"/>
<dbReference type="EMBL" id="VSSS01000002">
    <property type="protein sequence ID" value="TYM00139.1"/>
    <property type="molecule type" value="Genomic_DNA"/>
</dbReference>
<keyword evidence="2" id="KW-1185">Reference proteome</keyword>
<dbReference type="RefSeq" id="WP_148770309.1">
    <property type="nucleotide sequence ID" value="NZ_VSSS01000002.1"/>
</dbReference>
<evidence type="ECO:0000313" key="2">
    <source>
        <dbReference type="Proteomes" id="UP000324758"/>
    </source>
</evidence>
<evidence type="ECO:0000313" key="1">
    <source>
        <dbReference type="EMBL" id="TYM00139.1"/>
    </source>
</evidence>
<sequence>MDRKTACLTQAAACRAKAEADPVNRDYWVDESIKWLERAVETGGRLMVIFEDNEGQPRAGSSTER</sequence>
<accession>A0A5D3KP40</accession>
<protein>
    <submittedName>
        <fullName evidence="1">Uncharacterized protein</fullName>
    </submittedName>
</protein>